<dbReference type="GO" id="GO:1990904">
    <property type="term" value="C:ribonucleoprotein complex"/>
    <property type="evidence" value="ECO:0007669"/>
    <property type="project" value="UniProtKB-KW"/>
</dbReference>
<evidence type="ECO:0000313" key="7">
    <source>
        <dbReference type="Proteomes" id="UP001061958"/>
    </source>
</evidence>
<evidence type="ECO:0000256" key="4">
    <source>
        <dbReference type="ARBA" id="ARBA00035265"/>
    </source>
</evidence>
<dbReference type="GO" id="GO:0006412">
    <property type="term" value="P:translation"/>
    <property type="evidence" value="ECO:0007669"/>
    <property type="project" value="UniProtKB-UniRule"/>
</dbReference>
<dbReference type="GO" id="GO:0003735">
    <property type="term" value="F:structural constituent of ribosome"/>
    <property type="evidence" value="ECO:0007669"/>
    <property type="project" value="InterPro"/>
</dbReference>
<dbReference type="HAMAP" id="MF_00373">
    <property type="entry name" value="Ribosomal_bL28"/>
    <property type="match status" value="1"/>
</dbReference>
<dbReference type="PANTHER" id="PTHR13528">
    <property type="entry name" value="39S RIBOSOMAL PROTEIN L28, MITOCHONDRIAL"/>
    <property type="match status" value="1"/>
</dbReference>
<evidence type="ECO:0000256" key="5">
    <source>
        <dbReference type="HAMAP-Rule" id="MF_00373"/>
    </source>
</evidence>
<gene>
    <name evidence="5 6" type="primary">rpl28</name>
    <name evidence="6" type="ORF">GpartN1_CHLp153</name>
</gene>
<keyword evidence="3 5" id="KW-0687">Ribonucleoprotein</keyword>
<keyword evidence="6" id="KW-0150">Chloroplast</keyword>
<dbReference type="GO" id="GO:0009507">
    <property type="term" value="C:chloroplast"/>
    <property type="evidence" value="ECO:0007669"/>
    <property type="project" value="UniProtKB-SubCell"/>
</dbReference>
<evidence type="ECO:0000256" key="3">
    <source>
        <dbReference type="ARBA" id="ARBA00023274"/>
    </source>
</evidence>
<keyword evidence="6" id="KW-0934">Plastid</keyword>
<keyword evidence="7" id="KW-1185">Reference proteome</keyword>
<dbReference type="SUPFAM" id="SSF143800">
    <property type="entry name" value="L28p-like"/>
    <property type="match status" value="1"/>
</dbReference>
<dbReference type="InterPro" id="IPR026569">
    <property type="entry name" value="Ribosomal_bL28"/>
</dbReference>
<dbReference type="Gene3D" id="2.30.170.40">
    <property type="entry name" value="Ribosomal protein L28/L24"/>
    <property type="match status" value="1"/>
</dbReference>
<dbReference type="GO" id="GO:0005840">
    <property type="term" value="C:ribosome"/>
    <property type="evidence" value="ECO:0007669"/>
    <property type="project" value="UniProtKB-KW"/>
</dbReference>
<dbReference type="OrthoDB" id="361870at2759"/>
<dbReference type="Proteomes" id="UP001061958">
    <property type="component" value="Chloroplast Pltd"/>
</dbReference>
<evidence type="ECO:0000256" key="1">
    <source>
        <dbReference type="ARBA" id="ARBA00008760"/>
    </source>
</evidence>
<keyword evidence="2 5" id="KW-0689">Ribosomal protein</keyword>
<accession>A0A9C7BRA1</accession>
<name>A0A9C7BRA1_9RHOD</name>
<dbReference type="PANTHER" id="PTHR13528:SF2">
    <property type="entry name" value="LARGE RIBOSOMAL SUBUNIT PROTEIN BL28M"/>
    <property type="match status" value="1"/>
</dbReference>
<dbReference type="InterPro" id="IPR034704">
    <property type="entry name" value="Ribosomal_bL28/bL31-like_sf"/>
</dbReference>
<dbReference type="NCBIfam" id="TIGR00009">
    <property type="entry name" value="L28"/>
    <property type="match status" value="1"/>
</dbReference>
<geneLocation type="chloroplast" evidence="6"/>
<proteinExistence type="inferred from homology"/>
<organism evidence="6 7">
    <name type="scientific">Galdieria partita</name>
    <dbReference type="NCBI Taxonomy" id="83374"/>
    <lineage>
        <taxon>Eukaryota</taxon>
        <taxon>Rhodophyta</taxon>
        <taxon>Bangiophyceae</taxon>
        <taxon>Galdieriales</taxon>
        <taxon>Galdieriaceae</taxon>
        <taxon>Galdieria</taxon>
    </lineage>
</organism>
<dbReference type="Pfam" id="PF00830">
    <property type="entry name" value="Ribosomal_L28"/>
    <property type="match status" value="1"/>
</dbReference>
<evidence type="ECO:0000256" key="2">
    <source>
        <dbReference type="ARBA" id="ARBA00022980"/>
    </source>
</evidence>
<comment type="similarity">
    <text evidence="1 5">Belongs to the bacterial ribosomal protein bL28 family.</text>
</comment>
<reference evidence="6" key="1">
    <citation type="journal article" date="2022" name="Proc. Natl. Acad. Sci. U.S.A.">
        <title>Life cycle and functional genomics of the unicellular red alga Galdieria for elucidating algal and plant evolution and industrial use.</title>
        <authorList>
            <person name="Hirooka S."/>
            <person name="Itabashi T."/>
            <person name="Ichinose T.M."/>
            <person name="Onuma R."/>
            <person name="Fujiwara T."/>
            <person name="Yamashita S."/>
            <person name="Jong L.W."/>
            <person name="Tomita R."/>
            <person name="Iwane A.H."/>
            <person name="Miyagishima S.Y."/>
        </authorList>
    </citation>
    <scope>NUCLEOTIDE SEQUENCE</scope>
    <source>
        <strain evidence="6">NBRC 102759</strain>
    </source>
</reference>
<dbReference type="AlphaFoldDB" id="A0A9C7BRA1"/>
<sequence length="68" mass="8207">MARKCQLLFKTSNNANQVSHSNHKSKRLQFVNLQKKKVWSFVKKKWIKLRISTKMIKVLNKKNIDYFL</sequence>
<comment type="subcellular location">
    <subcellularLocation>
        <location evidence="5">Plastid</location>
        <location evidence="5">Chloroplast</location>
    </subcellularLocation>
</comment>
<dbReference type="InterPro" id="IPR001383">
    <property type="entry name" value="Ribosomal_bL28_bact-type"/>
</dbReference>
<protein>
    <recommendedName>
        <fullName evidence="4 5">Large ribosomal subunit protein bL28c</fullName>
    </recommendedName>
</protein>
<evidence type="ECO:0000313" key="6">
    <source>
        <dbReference type="EMBL" id="BDE17659.1"/>
    </source>
</evidence>
<dbReference type="EMBL" id="AP025529">
    <property type="protein sequence ID" value="BDE17659.1"/>
    <property type="molecule type" value="Genomic_DNA"/>
</dbReference>
<dbReference type="InterPro" id="IPR037147">
    <property type="entry name" value="Ribosomal_bL28_sf"/>
</dbReference>